<feature type="compositionally biased region" description="Basic and acidic residues" evidence="3">
    <location>
        <begin position="966"/>
        <end position="987"/>
    </location>
</feature>
<feature type="compositionally biased region" description="Basic and acidic residues" evidence="3">
    <location>
        <begin position="1043"/>
        <end position="1071"/>
    </location>
</feature>
<feature type="compositionally biased region" description="Basic and acidic residues" evidence="3">
    <location>
        <begin position="318"/>
        <end position="332"/>
    </location>
</feature>
<feature type="compositionally biased region" description="Low complexity" evidence="3">
    <location>
        <begin position="305"/>
        <end position="315"/>
    </location>
</feature>
<feature type="compositionally biased region" description="Basic and acidic residues" evidence="3">
    <location>
        <begin position="666"/>
        <end position="681"/>
    </location>
</feature>
<dbReference type="PANTHER" id="PTHR15635">
    <property type="entry name" value="COILED-COIL DOMAIN CONTAINING PROTEIN 9"/>
    <property type="match status" value="1"/>
</dbReference>
<feature type="compositionally biased region" description="Basic and acidic residues" evidence="3">
    <location>
        <begin position="767"/>
        <end position="785"/>
    </location>
</feature>
<feature type="region of interest" description="Disordered" evidence="3">
    <location>
        <begin position="1015"/>
        <end position="1071"/>
    </location>
</feature>
<feature type="compositionally biased region" description="Basic and acidic residues" evidence="3">
    <location>
        <begin position="32"/>
        <end position="50"/>
    </location>
</feature>
<feature type="region of interest" description="Disordered" evidence="3">
    <location>
        <begin position="89"/>
        <end position="638"/>
    </location>
</feature>
<feature type="region of interest" description="Disordered" evidence="3">
    <location>
        <begin position="32"/>
        <end position="71"/>
    </location>
</feature>
<dbReference type="AlphaFoldDB" id="A0A8B6HNF0"/>
<dbReference type="EMBL" id="UYJE01010381">
    <property type="protein sequence ID" value="VDI82696.1"/>
    <property type="molecule type" value="Genomic_DNA"/>
</dbReference>
<feature type="compositionally biased region" description="Basic and acidic residues" evidence="3">
    <location>
        <begin position="89"/>
        <end position="100"/>
    </location>
</feature>
<dbReference type="OrthoDB" id="10058133at2759"/>
<keyword evidence="2" id="KW-0175">Coiled coil</keyword>
<feature type="compositionally biased region" description="Polar residues" evidence="3">
    <location>
        <begin position="703"/>
        <end position="713"/>
    </location>
</feature>
<evidence type="ECO:0008006" key="6">
    <source>
        <dbReference type="Google" id="ProtNLM"/>
    </source>
</evidence>
<feature type="compositionally biased region" description="Basic and acidic residues" evidence="3">
    <location>
        <begin position="927"/>
        <end position="939"/>
    </location>
</feature>
<feature type="region of interest" description="Disordered" evidence="3">
    <location>
        <begin position="666"/>
        <end position="987"/>
    </location>
</feature>
<proteinExistence type="predicted"/>
<accession>A0A8B6HNF0</accession>
<keyword evidence="5" id="KW-1185">Reference proteome</keyword>
<gene>
    <name evidence="4" type="ORF">MGAL_10B012597</name>
</gene>
<protein>
    <recommendedName>
        <fullName evidence="6">Coiled-coil domain-containing protein 9</fullName>
    </recommendedName>
</protein>
<feature type="compositionally biased region" description="Basic and acidic residues" evidence="3">
    <location>
        <begin position="216"/>
        <end position="230"/>
    </location>
</feature>
<dbReference type="PANTHER" id="PTHR15635:SF12">
    <property type="entry name" value="HABP4_PAI-RBP1 DOMAIN-CONTAINING PROTEIN"/>
    <property type="match status" value="1"/>
</dbReference>
<evidence type="ECO:0000256" key="1">
    <source>
        <dbReference type="ARBA" id="ARBA00022553"/>
    </source>
</evidence>
<dbReference type="Pfam" id="PF15266">
    <property type="entry name" value="DUF4594"/>
    <property type="match status" value="1"/>
</dbReference>
<feature type="compositionally biased region" description="Basic and acidic residues" evidence="3">
    <location>
        <begin position="858"/>
        <end position="898"/>
    </location>
</feature>
<feature type="compositionally biased region" description="Low complexity" evidence="3">
    <location>
        <begin position="738"/>
        <end position="749"/>
    </location>
</feature>
<feature type="compositionally biased region" description="Basic and acidic residues" evidence="3">
    <location>
        <begin position="121"/>
        <end position="143"/>
    </location>
</feature>
<organism evidence="4 5">
    <name type="scientific">Mytilus galloprovincialis</name>
    <name type="common">Mediterranean mussel</name>
    <dbReference type="NCBI Taxonomy" id="29158"/>
    <lineage>
        <taxon>Eukaryota</taxon>
        <taxon>Metazoa</taxon>
        <taxon>Spiralia</taxon>
        <taxon>Lophotrochozoa</taxon>
        <taxon>Mollusca</taxon>
        <taxon>Bivalvia</taxon>
        <taxon>Autobranchia</taxon>
        <taxon>Pteriomorphia</taxon>
        <taxon>Mytilida</taxon>
        <taxon>Mytiloidea</taxon>
        <taxon>Mytilidae</taxon>
        <taxon>Mytilinae</taxon>
        <taxon>Mytilus</taxon>
    </lineage>
</organism>
<feature type="compositionally biased region" description="Polar residues" evidence="3">
    <location>
        <begin position="899"/>
        <end position="908"/>
    </location>
</feature>
<feature type="compositionally biased region" description="Basic and acidic residues" evidence="3">
    <location>
        <begin position="434"/>
        <end position="486"/>
    </location>
</feature>
<keyword evidence="1" id="KW-0597">Phosphoprotein</keyword>
<feature type="compositionally biased region" description="Acidic residues" evidence="3">
    <location>
        <begin position="682"/>
        <end position="702"/>
    </location>
</feature>
<feature type="compositionally biased region" description="Basic and acidic residues" evidence="3">
    <location>
        <begin position="1015"/>
        <end position="1031"/>
    </location>
</feature>
<evidence type="ECO:0000313" key="5">
    <source>
        <dbReference type="Proteomes" id="UP000596742"/>
    </source>
</evidence>
<dbReference type="InterPro" id="IPR029336">
    <property type="entry name" value="DUF4594"/>
</dbReference>
<feature type="compositionally biased region" description="Basic and acidic residues" evidence="3">
    <location>
        <begin position="238"/>
        <end position="299"/>
    </location>
</feature>
<feature type="compositionally biased region" description="Basic residues" evidence="3">
    <location>
        <begin position="101"/>
        <end position="113"/>
    </location>
</feature>
<evidence type="ECO:0000256" key="3">
    <source>
        <dbReference type="SAM" id="MobiDB-lite"/>
    </source>
</evidence>
<evidence type="ECO:0000313" key="4">
    <source>
        <dbReference type="EMBL" id="VDI82696.1"/>
    </source>
</evidence>
<name>A0A8B6HNF0_MYTGA</name>
<feature type="compositionally biased region" description="Basic and acidic residues" evidence="3">
    <location>
        <begin position="167"/>
        <end position="197"/>
    </location>
</feature>
<comment type="caution">
    <text evidence="4">The sequence shown here is derived from an EMBL/GenBank/DDBJ whole genome shotgun (WGS) entry which is preliminary data.</text>
</comment>
<feature type="compositionally biased region" description="Polar residues" evidence="3">
    <location>
        <begin position="722"/>
        <end position="731"/>
    </location>
</feature>
<dbReference type="Proteomes" id="UP000596742">
    <property type="component" value="Unassembled WGS sequence"/>
</dbReference>
<evidence type="ECO:0000256" key="2">
    <source>
        <dbReference type="ARBA" id="ARBA00023054"/>
    </source>
</evidence>
<reference evidence="4" key="1">
    <citation type="submission" date="2018-11" db="EMBL/GenBank/DDBJ databases">
        <authorList>
            <person name="Alioto T."/>
            <person name="Alioto T."/>
        </authorList>
    </citation>
    <scope>NUCLEOTIDE SEQUENCE</scope>
</reference>
<feature type="compositionally biased region" description="Basic and acidic residues" evidence="3">
    <location>
        <begin position="370"/>
        <end position="388"/>
    </location>
</feature>
<feature type="compositionally biased region" description="Polar residues" evidence="3">
    <location>
        <begin position="401"/>
        <end position="410"/>
    </location>
</feature>
<feature type="compositionally biased region" description="Basic and acidic residues" evidence="3">
    <location>
        <begin position="151"/>
        <end position="161"/>
    </location>
</feature>
<feature type="compositionally biased region" description="Basic residues" evidence="3">
    <location>
        <begin position="198"/>
        <end position="210"/>
    </location>
</feature>
<sequence length="1071" mass="120983">MANEASAELFLDILTKEEREALLNKKMEEIRKKNDALRKRHEEIQKDKKVAASLSKPLPTDLSGSNSPTKEKQILISENCLFLQTYPNDRKYTDNMDQPRKNNKPVGRGKPRPKSGGDFNHVQDMHITRNSESRNVQLKDDSNRFQNSGDDEYRFRQDTPKRFSFGENDRPQDFRFGEHDDRDASPEHKHFNNDRRGGGNRRNFRGRGSRGGRGGSNDHYKENRSDDFNRQDSWNSNEDYHDKREFRKSGDFSHRQDSRGRGRGRNDYNRQDSRSSNEDFYDKRDFRNSGEFSRQDSRGRGGGNQYNRQGSNGNRYSGEFKRNSYHDNREQFDDSEFDQPRKRPHGGAQDYHEDRPEGPPPDPSYNFLSDRSREGMQHKQQERSDRREPPRRHPKNFGGQDFSNVKNQMKNVKERQNRNGPPKSKFEMTVTMTGKERREYFEWKADRDRVDNARIERQKSSSGEWKREWDKEKFESDEAKQTEPAKRPAGRIGSGRFDRGEMDERHKASPEEAPRVSSEKGRQRPETPTKSRGEPSPRGRGNRHPDTPPRMAGGRGRGRGRGKAKSANEAKPQRVRSTSSGDDRVVNCDSDLLVIKLDNTPGDNSVEVEYSDGETPVRKSSTVKQKRGEATGTATHGAQTEELWWDEDDDLTMSLIQDGLEGDDILEHRPLFDDGEHKGDEDTQDLVVGEDEDEWEDCDDDSFYSTEKSQNSTDSREGYHGNQLTVNTQLNPDAPEFTPTSPLSSPNSRSPREKRLKTKHGQNGQRSKAEEQNKSSSKKDEDKKGGQKSKTGQHVSDNETAKDQKGTEKKKEGCEKNGLDTTDQKVSEDTSGQEAKDGTDQKVRNDTEVSKGQNDLQEGGKVEVDSSKETDSLIKSKEDLRTSSSNDDDKNQKAHSETASKGGDNTSAEGVVTKEVETSGSVSGEDNTTKQESVKDASKSEGGSEDTTLVGDKDTTSVGVTDTTEVDVKDTTEVGVKDTTEDNVKDTTEVDVKDTTVVVSKDTAKVVSEDTTEVVSKDTLEVDAEDTKTSDDSSSGAGTMEQMADKETNEDAVNDKILEESSKDDQKEPDQ</sequence>
<feature type="compositionally biased region" description="Basic and acidic residues" evidence="3">
    <location>
        <begin position="496"/>
        <end position="547"/>
    </location>
</feature>
<feature type="compositionally biased region" description="Basic and acidic residues" evidence="3">
    <location>
        <begin position="796"/>
        <end position="849"/>
    </location>
</feature>